<evidence type="ECO:0000313" key="3">
    <source>
        <dbReference type="Proteomes" id="UP001400965"/>
    </source>
</evidence>
<protein>
    <recommendedName>
        <fullName evidence="4">PemI</fullName>
    </recommendedName>
</protein>
<proteinExistence type="predicted"/>
<feature type="region of interest" description="Disordered" evidence="1">
    <location>
        <begin position="1"/>
        <end position="22"/>
    </location>
</feature>
<sequence length="64" mass="7291">MEIRKRNVSISKVGGNASKGAKRANIGLPMPWLDEMGIDEENREMKMTFDGNKIILEKLEKEEN</sequence>
<evidence type="ECO:0000313" key="2">
    <source>
        <dbReference type="EMBL" id="GAA0865976.1"/>
    </source>
</evidence>
<organism evidence="2 3">
    <name type="scientific">Paraclostridium tenue</name>
    <dbReference type="NCBI Taxonomy" id="1737"/>
    <lineage>
        <taxon>Bacteria</taxon>
        <taxon>Bacillati</taxon>
        <taxon>Bacillota</taxon>
        <taxon>Clostridia</taxon>
        <taxon>Peptostreptococcales</taxon>
        <taxon>Peptostreptococcaceae</taxon>
        <taxon>Paraclostridium</taxon>
    </lineage>
</organism>
<dbReference type="EMBL" id="BAAACP010000020">
    <property type="protein sequence ID" value="GAA0865976.1"/>
    <property type="molecule type" value="Genomic_DNA"/>
</dbReference>
<comment type="caution">
    <text evidence="2">The sequence shown here is derived from an EMBL/GenBank/DDBJ whole genome shotgun (WGS) entry which is preliminary data.</text>
</comment>
<evidence type="ECO:0008006" key="4">
    <source>
        <dbReference type="Google" id="ProtNLM"/>
    </source>
</evidence>
<evidence type="ECO:0000256" key="1">
    <source>
        <dbReference type="SAM" id="MobiDB-lite"/>
    </source>
</evidence>
<keyword evidence="3" id="KW-1185">Reference proteome</keyword>
<reference evidence="2 3" key="1">
    <citation type="journal article" date="2019" name="Int. J. Syst. Evol. Microbiol.">
        <title>The Global Catalogue of Microorganisms (GCM) 10K type strain sequencing project: providing services to taxonomists for standard genome sequencing and annotation.</title>
        <authorList>
            <consortium name="The Broad Institute Genomics Platform"/>
            <consortium name="The Broad Institute Genome Sequencing Center for Infectious Disease"/>
            <person name="Wu L."/>
            <person name="Ma J."/>
        </authorList>
    </citation>
    <scope>NUCLEOTIDE SEQUENCE [LARGE SCALE GENOMIC DNA]</scope>
    <source>
        <strain evidence="2 3">JCM 6486</strain>
    </source>
</reference>
<dbReference type="RefSeq" id="WP_346046650.1">
    <property type="nucleotide sequence ID" value="NZ_BAAACP010000020.1"/>
</dbReference>
<dbReference type="Proteomes" id="UP001400965">
    <property type="component" value="Unassembled WGS sequence"/>
</dbReference>
<name>A0ABN1M9F9_9FIRM</name>
<gene>
    <name evidence="2" type="ORF">GCM10008917_25620</name>
</gene>
<accession>A0ABN1M9F9</accession>